<dbReference type="PANTHER" id="PTHR30203:SF24">
    <property type="entry name" value="BLR4935 PROTEIN"/>
    <property type="match status" value="1"/>
</dbReference>
<proteinExistence type="predicted"/>
<dbReference type="SUPFAM" id="SSF56954">
    <property type="entry name" value="Outer membrane efflux proteins (OEP)"/>
    <property type="match status" value="1"/>
</dbReference>
<dbReference type="RefSeq" id="WP_345972732.1">
    <property type="nucleotide sequence ID" value="NZ_CP147920.1"/>
</dbReference>
<evidence type="ECO:0000256" key="1">
    <source>
        <dbReference type="SAM" id="SignalP"/>
    </source>
</evidence>
<feature type="chain" id="PRO_5045467829" evidence="1">
    <location>
        <begin position="23"/>
        <end position="395"/>
    </location>
</feature>
<accession>A0ABZ3HC16</accession>
<dbReference type="InterPro" id="IPR010131">
    <property type="entry name" value="MdtP/NodT-like"/>
</dbReference>
<protein>
    <submittedName>
        <fullName evidence="2">TolC family protein</fullName>
    </submittedName>
</protein>
<reference evidence="2 3" key="1">
    <citation type="submission" date="2024-03" db="EMBL/GenBank/DDBJ databases">
        <title>Sulfurimonas sp. HSL3-1.</title>
        <authorList>
            <person name="Wang S."/>
        </authorList>
    </citation>
    <scope>NUCLEOTIDE SEQUENCE [LARGE SCALE GENOMIC DNA]</scope>
    <source>
        <strain evidence="2 3">HSL3-1</strain>
    </source>
</reference>
<keyword evidence="3" id="KW-1185">Reference proteome</keyword>
<name>A0ABZ3HC16_9BACT</name>
<evidence type="ECO:0000313" key="3">
    <source>
        <dbReference type="Proteomes" id="UP001447842"/>
    </source>
</evidence>
<dbReference type="Gene3D" id="1.20.1600.10">
    <property type="entry name" value="Outer membrane efflux proteins (OEP)"/>
    <property type="match status" value="1"/>
</dbReference>
<gene>
    <name evidence="2" type="ORF">WCY31_00250</name>
</gene>
<feature type="signal peptide" evidence="1">
    <location>
        <begin position="1"/>
        <end position="22"/>
    </location>
</feature>
<sequence>MTPLRLLALCAAVSLSAAPVSLQEFLDAAAHSDAAKARQFAAQANSLQRRSELLTDGPALNAQAGYADAKSMSKNAMEYHVSVEKPFRTADTGRLERLFGTGSEMTAALETARLQNRVYAYYIDACTLQEELWLLEDAKTRGVQMETLIRTGMEGGEFDRSAWLRSRLNVETLTLQIDDLNSRYEESFRLLSSTAQTEAESLLCHDLPDTIALPPETLLADAPLLRQLENRHGSAKALASYRNSWLQEVTLAAGYDDEMDVQRANLHVSLPLGLGSRRANDREAAHRDALAAGAELRAMRSELAARVAAFNAAQQTRQQNLKRLNDEMIPEAYETTVLLEERFMGSEASYLEYIDSQKMLFALLMEGVQLRANALKAEAGLFADLGITPATKDKK</sequence>
<keyword evidence="1" id="KW-0732">Signal</keyword>
<organism evidence="2 3">
    <name type="scientific">Sulfurimonas diazotrophicus</name>
    <dbReference type="NCBI Taxonomy" id="3131939"/>
    <lineage>
        <taxon>Bacteria</taxon>
        <taxon>Pseudomonadati</taxon>
        <taxon>Campylobacterota</taxon>
        <taxon>Epsilonproteobacteria</taxon>
        <taxon>Campylobacterales</taxon>
        <taxon>Sulfurimonadaceae</taxon>
        <taxon>Sulfurimonas</taxon>
    </lineage>
</organism>
<evidence type="ECO:0000313" key="2">
    <source>
        <dbReference type="EMBL" id="XAU15149.1"/>
    </source>
</evidence>
<dbReference type="Proteomes" id="UP001447842">
    <property type="component" value="Chromosome"/>
</dbReference>
<dbReference type="PANTHER" id="PTHR30203">
    <property type="entry name" value="OUTER MEMBRANE CATION EFFLUX PROTEIN"/>
    <property type="match status" value="1"/>
</dbReference>
<dbReference type="EMBL" id="CP147920">
    <property type="protein sequence ID" value="XAU15149.1"/>
    <property type="molecule type" value="Genomic_DNA"/>
</dbReference>